<dbReference type="Proteomes" id="UP000019149">
    <property type="component" value="Unassembled WGS sequence"/>
</dbReference>
<dbReference type="EMBL" id="APAU02000291">
    <property type="protein sequence ID" value="EUB54262.1"/>
    <property type="molecule type" value="Genomic_DNA"/>
</dbReference>
<protein>
    <submittedName>
        <fullName evidence="2">Uncharacterized protein</fullName>
    </submittedName>
</protein>
<keyword evidence="1" id="KW-0472">Membrane</keyword>
<dbReference type="GeneID" id="36346596"/>
<sequence>MPIWLLSYVYYQIWFDCISQKKSGFFIYLLVSLILLKKIFLLPFEGKEVTLKETLVFSRLLIFDLGAAADNQNVKCIYVLLQCVPSSYHWTNCSYHDLKIFV</sequence>
<keyword evidence="3" id="KW-1185">Reference proteome</keyword>
<name>W6U7B8_ECHGR</name>
<gene>
    <name evidence="2" type="ORF">EGR_10881</name>
</gene>
<organism evidence="2 3">
    <name type="scientific">Echinococcus granulosus</name>
    <name type="common">Hydatid tapeworm</name>
    <dbReference type="NCBI Taxonomy" id="6210"/>
    <lineage>
        <taxon>Eukaryota</taxon>
        <taxon>Metazoa</taxon>
        <taxon>Spiralia</taxon>
        <taxon>Lophotrochozoa</taxon>
        <taxon>Platyhelminthes</taxon>
        <taxon>Cestoda</taxon>
        <taxon>Eucestoda</taxon>
        <taxon>Cyclophyllidea</taxon>
        <taxon>Taeniidae</taxon>
        <taxon>Echinococcus</taxon>
        <taxon>Echinococcus granulosus group</taxon>
    </lineage>
</organism>
<dbReference type="KEGG" id="egl:EGR_10881"/>
<feature type="transmembrane region" description="Helical" evidence="1">
    <location>
        <begin position="25"/>
        <end position="44"/>
    </location>
</feature>
<accession>W6U7B8</accession>
<reference evidence="2 3" key="1">
    <citation type="journal article" date="2013" name="Nat. Genet.">
        <title>The genome of the hydatid tapeworm Echinococcus granulosus.</title>
        <authorList>
            <person name="Zheng H."/>
            <person name="Zhang W."/>
            <person name="Zhang L."/>
            <person name="Zhang Z."/>
            <person name="Li J."/>
            <person name="Lu G."/>
            <person name="Zhu Y."/>
            <person name="Wang Y."/>
            <person name="Huang Y."/>
            <person name="Liu J."/>
            <person name="Kang H."/>
            <person name="Chen J."/>
            <person name="Wang L."/>
            <person name="Chen A."/>
            <person name="Yu S."/>
            <person name="Gao Z."/>
            <person name="Jin L."/>
            <person name="Gu W."/>
            <person name="Wang Z."/>
            <person name="Zhao L."/>
            <person name="Shi B."/>
            <person name="Wen H."/>
            <person name="Lin R."/>
            <person name="Jones M.K."/>
            <person name="Brejova B."/>
            <person name="Vinar T."/>
            <person name="Zhao G."/>
            <person name="McManus D.P."/>
            <person name="Chen Z."/>
            <person name="Zhou Y."/>
            <person name="Wang S."/>
        </authorList>
    </citation>
    <scope>NUCLEOTIDE SEQUENCE [LARGE SCALE GENOMIC DNA]</scope>
</reference>
<keyword evidence="1" id="KW-1133">Transmembrane helix</keyword>
<evidence type="ECO:0000256" key="1">
    <source>
        <dbReference type="SAM" id="Phobius"/>
    </source>
</evidence>
<dbReference type="CTD" id="36346596"/>
<keyword evidence="1" id="KW-0812">Transmembrane</keyword>
<dbReference type="AlphaFoldDB" id="W6U7B8"/>
<comment type="caution">
    <text evidence="2">The sequence shown here is derived from an EMBL/GenBank/DDBJ whole genome shotgun (WGS) entry which is preliminary data.</text>
</comment>
<evidence type="ECO:0000313" key="2">
    <source>
        <dbReference type="EMBL" id="EUB54262.1"/>
    </source>
</evidence>
<proteinExistence type="predicted"/>
<dbReference type="RefSeq" id="XP_024345458.1">
    <property type="nucleotide sequence ID" value="XM_024500130.1"/>
</dbReference>
<evidence type="ECO:0000313" key="3">
    <source>
        <dbReference type="Proteomes" id="UP000019149"/>
    </source>
</evidence>